<dbReference type="PANTHER" id="PTHR30574:SF1">
    <property type="entry name" value="SULPHUR TRANSPORT DOMAIN-CONTAINING PROTEIN"/>
    <property type="match status" value="1"/>
</dbReference>
<evidence type="ECO:0000256" key="5">
    <source>
        <dbReference type="ARBA" id="ARBA00022692"/>
    </source>
</evidence>
<dbReference type="Gene3D" id="3.30.110.40">
    <property type="entry name" value="TusA-like domain"/>
    <property type="match status" value="1"/>
</dbReference>
<evidence type="ECO:0000256" key="8">
    <source>
        <dbReference type="ARBA" id="ARBA00035655"/>
    </source>
</evidence>
<evidence type="ECO:0000256" key="3">
    <source>
        <dbReference type="ARBA" id="ARBA00022475"/>
    </source>
</evidence>
<feature type="domain" description="UPF0033" evidence="10">
    <location>
        <begin position="423"/>
        <end position="447"/>
    </location>
</feature>
<evidence type="ECO:0000256" key="6">
    <source>
        <dbReference type="ARBA" id="ARBA00022989"/>
    </source>
</evidence>
<dbReference type="InterPro" id="IPR036868">
    <property type="entry name" value="TusA-like_sf"/>
</dbReference>
<evidence type="ECO:0000256" key="1">
    <source>
        <dbReference type="ARBA" id="ARBA00004429"/>
    </source>
</evidence>
<feature type="transmembrane region" description="Helical" evidence="9">
    <location>
        <begin position="284"/>
        <end position="304"/>
    </location>
</feature>
<keyword evidence="6 9" id="KW-1133">Transmembrane helix</keyword>
<evidence type="ECO:0000313" key="12">
    <source>
        <dbReference type="Proteomes" id="UP000249451"/>
    </source>
</evidence>
<dbReference type="PROSITE" id="PS01148">
    <property type="entry name" value="UPF0033"/>
    <property type="match status" value="1"/>
</dbReference>
<evidence type="ECO:0000313" key="11">
    <source>
        <dbReference type="EMBL" id="PZP01178.1"/>
    </source>
</evidence>
<keyword evidence="2" id="KW-0813">Transport</keyword>
<accession>A0A2W5B6Z1</accession>
<reference evidence="11 12" key="1">
    <citation type="submission" date="2017-11" db="EMBL/GenBank/DDBJ databases">
        <title>Infants hospitalized years apart are colonized by the same room-sourced microbial strains.</title>
        <authorList>
            <person name="Brooks B."/>
            <person name="Olm M.R."/>
            <person name="Firek B.A."/>
            <person name="Baker R."/>
            <person name="Thomas B.C."/>
            <person name="Morowitz M.J."/>
            <person name="Banfield J.F."/>
        </authorList>
    </citation>
    <scope>NUCLEOTIDE SEQUENCE [LARGE SCALE GENOMIC DNA]</scope>
    <source>
        <strain evidence="11">S2_012_000_R3_87</strain>
    </source>
</reference>
<dbReference type="AlphaFoldDB" id="A0A2W5B6Z1"/>
<dbReference type="Pfam" id="PF01206">
    <property type="entry name" value="TusA"/>
    <property type="match status" value="1"/>
</dbReference>
<feature type="transmembrane region" description="Helical" evidence="9">
    <location>
        <begin position="197"/>
        <end position="216"/>
    </location>
</feature>
<dbReference type="InterPro" id="IPR001455">
    <property type="entry name" value="TusA-like"/>
</dbReference>
<comment type="caution">
    <text evidence="11">The sequence shown here is derived from an EMBL/GenBank/DDBJ whole genome shotgun (WGS) entry which is preliminary data.</text>
</comment>
<name>A0A2W5B6Z1_9CORY</name>
<keyword evidence="4" id="KW-0997">Cell inner membrane</keyword>
<proteinExistence type="inferred from homology"/>
<evidence type="ECO:0000259" key="10">
    <source>
        <dbReference type="PROSITE" id="PS01148"/>
    </source>
</evidence>
<keyword evidence="5 9" id="KW-0812">Transmembrane</keyword>
<dbReference type="PANTHER" id="PTHR30574">
    <property type="entry name" value="INNER MEMBRANE PROTEIN YEDE"/>
    <property type="match status" value="1"/>
</dbReference>
<feature type="transmembrane region" description="Helical" evidence="9">
    <location>
        <begin position="39"/>
        <end position="63"/>
    </location>
</feature>
<evidence type="ECO:0000256" key="9">
    <source>
        <dbReference type="SAM" id="Phobius"/>
    </source>
</evidence>
<dbReference type="GO" id="GO:0005886">
    <property type="term" value="C:plasma membrane"/>
    <property type="evidence" value="ECO:0007669"/>
    <property type="project" value="UniProtKB-SubCell"/>
</dbReference>
<evidence type="ECO:0000256" key="2">
    <source>
        <dbReference type="ARBA" id="ARBA00022448"/>
    </source>
</evidence>
<gene>
    <name evidence="11" type="ORF">DI609_04740</name>
</gene>
<dbReference type="SUPFAM" id="SSF64307">
    <property type="entry name" value="SirA-like"/>
    <property type="match status" value="1"/>
</dbReference>
<feature type="transmembrane region" description="Helical" evidence="9">
    <location>
        <begin position="245"/>
        <end position="264"/>
    </location>
</feature>
<dbReference type="Proteomes" id="UP000249451">
    <property type="component" value="Unassembled WGS sequence"/>
</dbReference>
<organism evidence="11 12">
    <name type="scientific">Corynebacterium urealyticum</name>
    <dbReference type="NCBI Taxonomy" id="43771"/>
    <lineage>
        <taxon>Bacteria</taxon>
        <taxon>Bacillati</taxon>
        <taxon>Actinomycetota</taxon>
        <taxon>Actinomycetes</taxon>
        <taxon>Mycobacteriales</taxon>
        <taxon>Corynebacteriaceae</taxon>
        <taxon>Corynebacterium</taxon>
    </lineage>
</organism>
<feature type="transmembrane region" description="Helical" evidence="9">
    <location>
        <begin position="148"/>
        <end position="169"/>
    </location>
</feature>
<dbReference type="CDD" id="cd00291">
    <property type="entry name" value="SirA_YedF_YeeD"/>
    <property type="match status" value="1"/>
</dbReference>
<comment type="subcellular location">
    <subcellularLocation>
        <location evidence="1">Cell inner membrane</location>
        <topology evidence="1">Multi-pass membrane protein</topology>
    </subcellularLocation>
</comment>
<dbReference type="EMBL" id="QFNY01000087">
    <property type="protein sequence ID" value="PZP01178.1"/>
    <property type="molecule type" value="Genomic_DNA"/>
</dbReference>
<sequence>MIVTGLVLGAVLGWVMQRGRFCVTGMIRDIFLNKTWRGFTALLIVIAVHAVGLAALTTAGVITPDYKEFAPLAVTLGGFLFGAGIVLAGGCASGTWYRSAEGLIGSWLALIFYAGSAAAMKGGALNFLNEGLRSWTLPLTTINASLGISVWWLVIPFAIGVAFLTRHFLAEEAAAPKMATLKPKKTGLAHILAEKPWHFYPTAAIIGVLGVIAWPLSAATGRNDGLGITSPSSNLSKFLISGEDTVDWGVLLVLGLLVGAFFAAKASGEFRLRLPSATQAVRSVVGGVLMGVGASAAGGCTVGNGMVQTSLFSYQGWVALLFISIGIWAAAKLWLKPTDAVPGQSTQPTQNTPKADTVPTVAAPAEPSAEAADLQSAGAQYGFQTTGVALLERPQVATVAGSTSDNTGSTTGLELVGDRTYKLDSLGAVCPFPLIDAKAAIAQLEVGDSLQIDFDCTQATDAIPRWAATDGHEVTNFEQTDDAGWTITVKKGE</sequence>
<feature type="transmembrane region" description="Helical" evidence="9">
    <location>
        <begin position="69"/>
        <end position="92"/>
    </location>
</feature>
<protein>
    <recommendedName>
        <fullName evidence="10">UPF0033 domain-containing protein</fullName>
    </recommendedName>
</protein>
<evidence type="ECO:0000256" key="7">
    <source>
        <dbReference type="ARBA" id="ARBA00023136"/>
    </source>
</evidence>
<feature type="transmembrane region" description="Helical" evidence="9">
    <location>
        <begin position="316"/>
        <end position="335"/>
    </location>
</feature>
<dbReference type="InterPro" id="IPR007272">
    <property type="entry name" value="Sulf_transp_TsuA/YedE"/>
</dbReference>
<evidence type="ECO:0000256" key="4">
    <source>
        <dbReference type="ARBA" id="ARBA00022519"/>
    </source>
</evidence>
<keyword evidence="3" id="KW-1003">Cell membrane</keyword>
<dbReference type="Pfam" id="PF04143">
    <property type="entry name" value="Sulf_transp"/>
    <property type="match status" value="1"/>
</dbReference>
<feature type="transmembrane region" description="Helical" evidence="9">
    <location>
        <begin position="104"/>
        <end position="128"/>
    </location>
</feature>
<comment type="similarity">
    <text evidence="8">Belongs to the TsuA/YedE (TC 9.B.102) family.</text>
</comment>
<keyword evidence="7 9" id="KW-0472">Membrane</keyword>